<name>A0A410H5I2_9GAMM</name>
<evidence type="ECO:0000313" key="2">
    <source>
        <dbReference type="EMBL" id="QAB16192.1"/>
    </source>
</evidence>
<gene>
    <name evidence="2" type="ORF">EPV75_11215</name>
</gene>
<dbReference type="EMBL" id="CP035033">
    <property type="protein sequence ID" value="QAB16192.1"/>
    <property type="molecule type" value="Genomic_DNA"/>
</dbReference>
<keyword evidence="1" id="KW-0472">Membrane</keyword>
<keyword evidence="1" id="KW-1133">Transmembrane helix</keyword>
<sequence length="174" mass="20180">MAYQTFTPRHLARFKLWMWVVALIVASGLVLAISQLSNGFIHTLPIWGLWVLPGLLLLRYGFKQHQALKTEVAQTYQRLLETEAFQPVNEVDLGLGRKLIVDADNDKMVLLFPLEIHRFQRADIADWKVEPRSARKHKTNRVEHDLHLGFQSGEALVVKRVSNQEKLFEMHFRA</sequence>
<proteinExistence type="predicted"/>
<accession>A0A410H5I2</accession>
<dbReference type="AlphaFoldDB" id="A0A410H5I2"/>
<keyword evidence="3" id="KW-1185">Reference proteome</keyword>
<reference evidence="2 3" key="1">
    <citation type="journal article" date="2018" name="Environ. Microbiol.">
        <title>Genomes of ubiquitous marine and hypersaline Hydrogenovibrio, Thiomicrorhabdus and Thiomicrospira spp. encode a diversity of mechanisms to sustain chemolithoautotrophy in heterogeneous environments.</title>
        <authorList>
            <person name="Scott K.M."/>
            <person name="Williams J."/>
            <person name="Porter C.M.B."/>
            <person name="Russel S."/>
            <person name="Harmer T.L."/>
            <person name="Paul J.H."/>
            <person name="Antonen K.M."/>
            <person name="Bridges M.K."/>
            <person name="Camper G.J."/>
            <person name="Campla C.K."/>
            <person name="Casella L.G."/>
            <person name="Chase E."/>
            <person name="Conrad J.W."/>
            <person name="Cruz M.C."/>
            <person name="Dunlap D.S."/>
            <person name="Duran L."/>
            <person name="Fahsbender E.M."/>
            <person name="Goldsmith D.B."/>
            <person name="Keeley R.F."/>
            <person name="Kondoff M.R."/>
            <person name="Kussy B.I."/>
            <person name="Lane M.K."/>
            <person name="Lawler S."/>
            <person name="Leigh B.A."/>
            <person name="Lewis C."/>
            <person name="Lostal L.M."/>
            <person name="Marking D."/>
            <person name="Mancera P.A."/>
            <person name="McClenthan E.C."/>
            <person name="McIntyre E.A."/>
            <person name="Mine J.A."/>
            <person name="Modi S."/>
            <person name="Moore B.D."/>
            <person name="Morgan W.A."/>
            <person name="Nelson K.M."/>
            <person name="Nguyen K.N."/>
            <person name="Ogburn N."/>
            <person name="Parrino D.G."/>
            <person name="Pedapudi A.D."/>
            <person name="Pelham R.P."/>
            <person name="Preece A.M."/>
            <person name="Rampersad E.A."/>
            <person name="Richardson J.C."/>
            <person name="Rodgers C.M."/>
            <person name="Schaffer B.L."/>
            <person name="Sheridan N.E."/>
            <person name="Solone M.R."/>
            <person name="Staley Z.R."/>
            <person name="Tabuchi M."/>
            <person name="Waide R.J."/>
            <person name="Wanjugi P.W."/>
            <person name="Young S."/>
            <person name="Clum A."/>
            <person name="Daum C."/>
            <person name="Huntemann M."/>
            <person name="Ivanova N."/>
            <person name="Kyrpides N."/>
            <person name="Mikhailova N."/>
            <person name="Palaniappan K."/>
            <person name="Pillay M."/>
            <person name="Reddy T.B.K."/>
            <person name="Shapiro N."/>
            <person name="Stamatis D."/>
            <person name="Varghese N."/>
            <person name="Woyke T."/>
            <person name="Boden R."/>
            <person name="Freyermuth S.K."/>
            <person name="Kerfeld C.A."/>
        </authorList>
    </citation>
    <scope>NUCLEOTIDE SEQUENCE [LARGE SCALE GENOMIC DNA]</scope>
    <source>
        <strain evidence="2 3">JR-2</strain>
    </source>
</reference>
<evidence type="ECO:0000256" key="1">
    <source>
        <dbReference type="SAM" id="Phobius"/>
    </source>
</evidence>
<dbReference type="KEGG" id="htr:EPV75_11215"/>
<feature type="transmembrane region" description="Helical" evidence="1">
    <location>
        <begin position="16"/>
        <end position="34"/>
    </location>
</feature>
<keyword evidence="1" id="KW-0812">Transmembrane</keyword>
<feature type="transmembrane region" description="Helical" evidence="1">
    <location>
        <begin position="40"/>
        <end position="58"/>
    </location>
</feature>
<dbReference type="Proteomes" id="UP000285478">
    <property type="component" value="Chromosome"/>
</dbReference>
<evidence type="ECO:0000313" key="3">
    <source>
        <dbReference type="Proteomes" id="UP000285478"/>
    </source>
</evidence>
<organism evidence="2 3">
    <name type="scientific">Hydrogenovibrio thermophilus</name>
    <dbReference type="NCBI Taxonomy" id="265883"/>
    <lineage>
        <taxon>Bacteria</taxon>
        <taxon>Pseudomonadati</taxon>
        <taxon>Pseudomonadota</taxon>
        <taxon>Gammaproteobacteria</taxon>
        <taxon>Thiotrichales</taxon>
        <taxon>Piscirickettsiaceae</taxon>
        <taxon>Hydrogenovibrio</taxon>
    </lineage>
</organism>
<protein>
    <submittedName>
        <fullName evidence="2">Uncharacterized protein</fullName>
    </submittedName>
</protein>
<dbReference type="RefSeq" id="WP_128385451.1">
    <property type="nucleotide sequence ID" value="NZ_CP035033.1"/>
</dbReference>